<proteinExistence type="predicted"/>
<sequence>MEAAFLAITPERLLLLNLAADRDLLPRVSFSETIHSSR</sequence>
<comment type="caution">
    <text evidence="1">The sequence shown here is derived from an EMBL/GenBank/DDBJ whole genome shotgun (WGS) entry which is preliminary data.</text>
</comment>
<dbReference type="Proteomes" id="UP000784294">
    <property type="component" value="Unassembled WGS sequence"/>
</dbReference>
<evidence type="ECO:0000313" key="1">
    <source>
        <dbReference type="EMBL" id="VEL39528.1"/>
    </source>
</evidence>
<reference evidence="1" key="1">
    <citation type="submission" date="2018-11" db="EMBL/GenBank/DDBJ databases">
        <authorList>
            <consortium name="Pathogen Informatics"/>
        </authorList>
    </citation>
    <scope>NUCLEOTIDE SEQUENCE</scope>
</reference>
<organism evidence="1 2">
    <name type="scientific">Protopolystoma xenopodis</name>
    <dbReference type="NCBI Taxonomy" id="117903"/>
    <lineage>
        <taxon>Eukaryota</taxon>
        <taxon>Metazoa</taxon>
        <taxon>Spiralia</taxon>
        <taxon>Lophotrochozoa</taxon>
        <taxon>Platyhelminthes</taxon>
        <taxon>Monogenea</taxon>
        <taxon>Polyopisthocotylea</taxon>
        <taxon>Polystomatidea</taxon>
        <taxon>Polystomatidae</taxon>
        <taxon>Protopolystoma</taxon>
    </lineage>
</organism>
<protein>
    <submittedName>
        <fullName evidence="1">Uncharacterized protein</fullName>
    </submittedName>
</protein>
<evidence type="ECO:0000313" key="2">
    <source>
        <dbReference type="Proteomes" id="UP000784294"/>
    </source>
</evidence>
<gene>
    <name evidence="1" type="ORF">PXEA_LOCUS32968</name>
</gene>
<dbReference type="EMBL" id="CAAALY010261562">
    <property type="protein sequence ID" value="VEL39528.1"/>
    <property type="molecule type" value="Genomic_DNA"/>
</dbReference>
<accession>A0A448XLP4</accession>
<name>A0A448XLP4_9PLAT</name>
<dbReference type="AlphaFoldDB" id="A0A448XLP4"/>
<keyword evidence="2" id="KW-1185">Reference proteome</keyword>